<gene>
    <name evidence="1" type="ORF">M595_5015</name>
</gene>
<evidence type="ECO:0000313" key="2">
    <source>
        <dbReference type="Proteomes" id="UP000017127"/>
    </source>
</evidence>
<keyword evidence="2" id="KW-1185">Reference proteome</keyword>
<dbReference type="Proteomes" id="UP000017127">
    <property type="component" value="Unassembled WGS sequence"/>
</dbReference>
<dbReference type="EMBL" id="AUZM01000070">
    <property type="protein sequence ID" value="ERT05033.1"/>
    <property type="molecule type" value="Genomic_DNA"/>
</dbReference>
<name>U7QB33_9CYAN</name>
<evidence type="ECO:0000313" key="1">
    <source>
        <dbReference type="EMBL" id="ERT05033.1"/>
    </source>
</evidence>
<protein>
    <submittedName>
        <fullName evidence="1">Uncharacterized protein</fullName>
    </submittedName>
</protein>
<sequence>MDQILLVGWLGTTVRVRLDPLFILLLLETVVNQKRQDPISYRWSTSFL</sequence>
<organism evidence="1 2">
    <name type="scientific">Lyngbya aestuarii BL J</name>
    <dbReference type="NCBI Taxonomy" id="1348334"/>
    <lineage>
        <taxon>Bacteria</taxon>
        <taxon>Bacillati</taxon>
        <taxon>Cyanobacteriota</taxon>
        <taxon>Cyanophyceae</taxon>
        <taxon>Oscillatoriophycideae</taxon>
        <taxon>Oscillatoriales</taxon>
        <taxon>Microcoleaceae</taxon>
        <taxon>Lyngbya</taxon>
    </lineage>
</organism>
<reference evidence="1 2" key="1">
    <citation type="journal article" date="2013" name="Front. Microbiol.">
        <title>Comparative genomic analyses of the cyanobacterium, Lyngbya aestuarii BL J, a powerful hydrogen producer.</title>
        <authorList>
            <person name="Kothari A."/>
            <person name="Vaughn M."/>
            <person name="Garcia-Pichel F."/>
        </authorList>
    </citation>
    <scope>NUCLEOTIDE SEQUENCE [LARGE SCALE GENOMIC DNA]</scope>
    <source>
        <strain evidence="1 2">BL J</strain>
    </source>
</reference>
<accession>U7QB33</accession>
<comment type="caution">
    <text evidence="1">The sequence shown here is derived from an EMBL/GenBank/DDBJ whole genome shotgun (WGS) entry which is preliminary data.</text>
</comment>
<dbReference type="AlphaFoldDB" id="U7QB33"/>
<proteinExistence type="predicted"/>